<dbReference type="PROSITE" id="PS50262">
    <property type="entry name" value="G_PROTEIN_RECEP_F1_2"/>
    <property type="match status" value="1"/>
</dbReference>
<evidence type="ECO:0000256" key="11">
    <source>
        <dbReference type="ARBA" id="ARBA00023224"/>
    </source>
</evidence>
<keyword evidence="11 12" id="KW-0807">Transducer</keyword>
<reference evidence="15" key="2">
    <citation type="submission" date="2025-08" db="UniProtKB">
        <authorList>
            <consortium name="Ensembl"/>
        </authorList>
    </citation>
    <scope>IDENTIFICATION</scope>
</reference>
<dbReference type="PROSITE" id="PS00237">
    <property type="entry name" value="G_PROTEIN_RECEP_F1_1"/>
    <property type="match status" value="1"/>
</dbReference>
<feature type="transmembrane region" description="Helical" evidence="13">
    <location>
        <begin position="203"/>
        <end position="225"/>
    </location>
</feature>
<reference evidence="16" key="1">
    <citation type="submission" date="2017-10" db="EMBL/GenBank/DDBJ databases">
        <title>A new Pekin duck reference genome.</title>
        <authorList>
            <person name="Hou Z.-C."/>
            <person name="Zhou Z.-K."/>
            <person name="Zhu F."/>
            <person name="Hou S.-S."/>
        </authorList>
    </citation>
    <scope>NUCLEOTIDE SEQUENCE [LARGE SCALE GENOMIC DNA]</scope>
</reference>
<dbReference type="Pfam" id="PF13853">
    <property type="entry name" value="7tm_4"/>
    <property type="match status" value="1"/>
</dbReference>
<dbReference type="SUPFAM" id="SSF81321">
    <property type="entry name" value="Family A G protein-coupled receptor-like"/>
    <property type="match status" value="1"/>
</dbReference>
<dbReference type="Gene3D" id="1.20.1070.10">
    <property type="entry name" value="Rhodopsin 7-helix transmembrane proteins"/>
    <property type="match status" value="1"/>
</dbReference>
<feature type="transmembrane region" description="Helical" evidence="13">
    <location>
        <begin position="66"/>
        <end position="85"/>
    </location>
</feature>
<dbReference type="InterPro" id="IPR050516">
    <property type="entry name" value="Olfactory_GPCR"/>
</dbReference>
<dbReference type="FunFam" id="1.20.1070.10:FF:000037">
    <property type="entry name" value="Olfactory receptor"/>
    <property type="match status" value="1"/>
</dbReference>
<feature type="transmembrane region" description="Helical" evidence="13">
    <location>
        <begin position="146"/>
        <end position="164"/>
    </location>
</feature>
<keyword evidence="5 12" id="KW-0812">Transmembrane</keyword>
<evidence type="ECO:0000259" key="14">
    <source>
        <dbReference type="PROSITE" id="PS50262"/>
    </source>
</evidence>
<keyword evidence="10 12" id="KW-0675">Receptor</keyword>
<evidence type="ECO:0000256" key="4">
    <source>
        <dbReference type="ARBA" id="ARBA00022606"/>
    </source>
</evidence>
<evidence type="ECO:0000256" key="1">
    <source>
        <dbReference type="ARBA" id="ARBA00002936"/>
    </source>
</evidence>
<feature type="transmembrane region" description="Helical" evidence="13">
    <location>
        <begin position="278"/>
        <end position="298"/>
    </location>
</feature>
<evidence type="ECO:0000256" key="9">
    <source>
        <dbReference type="ARBA" id="ARBA00023136"/>
    </source>
</evidence>
<dbReference type="CDD" id="cd15227">
    <property type="entry name" value="7tmA_OR14-like"/>
    <property type="match status" value="1"/>
</dbReference>
<dbReference type="Proteomes" id="UP000016666">
    <property type="component" value="Unassembled WGS sequence"/>
</dbReference>
<comment type="similarity">
    <text evidence="12">Belongs to the G-protein coupled receptor 1 family.</text>
</comment>
<dbReference type="PRINTS" id="PR00245">
    <property type="entry name" value="OLFACTORYR"/>
</dbReference>
<evidence type="ECO:0000256" key="7">
    <source>
        <dbReference type="ARBA" id="ARBA00022989"/>
    </source>
</evidence>
<feature type="transmembrane region" description="Helical" evidence="13">
    <location>
        <begin position="246"/>
        <end position="266"/>
    </location>
</feature>
<evidence type="ECO:0000256" key="12">
    <source>
        <dbReference type="RuleBase" id="RU000688"/>
    </source>
</evidence>
<comment type="function">
    <text evidence="1">Odorant receptor.</text>
</comment>
<evidence type="ECO:0000256" key="10">
    <source>
        <dbReference type="ARBA" id="ARBA00023170"/>
    </source>
</evidence>
<dbReference type="InterPro" id="IPR000725">
    <property type="entry name" value="Olfact_rcpt"/>
</dbReference>
<keyword evidence="9 13" id="KW-0472">Membrane</keyword>
<keyword evidence="3 13" id="KW-1003">Cell membrane</keyword>
<dbReference type="PRINTS" id="PR00237">
    <property type="entry name" value="GPCRRHODOPSN"/>
</dbReference>
<keyword evidence="7 13" id="KW-1133">Transmembrane helix</keyword>
<evidence type="ECO:0000256" key="2">
    <source>
        <dbReference type="ARBA" id="ARBA00004651"/>
    </source>
</evidence>
<keyword evidence="4 13" id="KW-0716">Sensory transduction</keyword>
<keyword evidence="8 12" id="KW-0297">G-protein coupled receptor</keyword>
<keyword evidence="6 13" id="KW-0552">Olfaction</keyword>
<dbReference type="InterPro" id="IPR017452">
    <property type="entry name" value="GPCR_Rhodpsn_7TM"/>
</dbReference>
<reference evidence="15" key="3">
    <citation type="submission" date="2025-09" db="UniProtKB">
        <authorList>
            <consortium name="Ensembl"/>
        </authorList>
    </citation>
    <scope>IDENTIFICATION</scope>
</reference>
<evidence type="ECO:0000256" key="8">
    <source>
        <dbReference type="ARBA" id="ARBA00023040"/>
    </source>
</evidence>
<dbReference type="GO" id="GO:0004930">
    <property type="term" value="F:G protein-coupled receptor activity"/>
    <property type="evidence" value="ECO:0007669"/>
    <property type="project" value="UniProtKB-KW"/>
</dbReference>
<name>A0A493TQ90_ANAPP</name>
<sequence length="319" mass="35245">MVGERREQMPNISSVSEFLLLAFADTRELQLLHFALFLGIYLAALLGNGLILTAVACDHRLHTPMYFFLLNLALLDLGCISTTLPKAMANCLWDNRAISFAGCAAQVFLLLYFISAEFSLLTVMAYDRYVAICKPLHYGSLLGSRICAQMAAAAWGSGFIYSVLHTATTFSLPLCHGNALDQFFCEIPQILKLSCSDAYLREVGVVVAGVCLAFGYFVFIVVSYVQIFRAVLRIPSQQGRHKTFSTCLPHLAVVSLFICAAIFAYLKPPSISSPSLNLVVAVLYSVVPPAVNPLIYSMRNQELKDILKKMTQSVVFWLK</sequence>
<dbReference type="AlphaFoldDB" id="A0A493TQ90"/>
<proteinExistence type="inferred from homology"/>
<dbReference type="InterPro" id="IPR000276">
    <property type="entry name" value="GPCR_Rhodpsn"/>
</dbReference>
<feature type="domain" description="G-protein coupled receptors family 1 profile" evidence="14">
    <location>
        <begin position="47"/>
        <end position="296"/>
    </location>
</feature>
<dbReference type="GO" id="GO:0004984">
    <property type="term" value="F:olfactory receptor activity"/>
    <property type="evidence" value="ECO:0007669"/>
    <property type="project" value="InterPro"/>
</dbReference>
<evidence type="ECO:0000256" key="3">
    <source>
        <dbReference type="ARBA" id="ARBA00022475"/>
    </source>
</evidence>
<keyword evidence="16" id="KW-1185">Reference proteome</keyword>
<comment type="subcellular location">
    <subcellularLocation>
        <location evidence="2 13">Cell membrane</location>
        <topology evidence="2 13">Multi-pass membrane protein</topology>
    </subcellularLocation>
</comment>
<dbReference type="OMA" id="ANCLWDN"/>
<dbReference type="GeneTree" id="ENSGT01050000244828"/>
<feature type="transmembrane region" description="Helical" evidence="13">
    <location>
        <begin position="31"/>
        <end position="54"/>
    </location>
</feature>
<organism evidence="15 16">
    <name type="scientific">Anas platyrhynchos platyrhynchos</name>
    <name type="common">Northern mallard</name>
    <dbReference type="NCBI Taxonomy" id="8840"/>
    <lineage>
        <taxon>Eukaryota</taxon>
        <taxon>Metazoa</taxon>
        <taxon>Chordata</taxon>
        <taxon>Craniata</taxon>
        <taxon>Vertebrata</taxon>
        <taxon>Euteleostomi</taxon>
        <taxon>Archelosauria</taxon>
        <taxon>Archosauria</taxon>
        <taxon>Dinosauria</taxon>
        <taxon>Saurischia</taxon>
        <taxon>Theropoda</taxon>
        <taxon>Coelurosauria</taxon>
        <taxon>Aves</taxon>
        <taxon>Neognathae</taxon>
        <taxon>Galloanserae</taxon>
        <taxon>Anseriformes</taxon>
        <taxon>Anatidae</taxon>
        <taxon>Anatinae</taxon>
        <taxon>Anas</taxon>
    </lineage>
</organism>
<evidence type="ECO:0000256" key="5">
    <source>
        <dbReference type="ARBA" id="ARBA00022692"/>
    </source>
</evidence>
<dbReference type="PANTHER" id="PTHR26452">
    <property type="entry name" value="OLFACTORY RECEPTOR"/>
    <property type="match status" value="1"/>
</dbReference>
<dbReference type="Ensembl" id="ENSAPLT00000037731.1">
    <property type="protein sequence ID" value="ENSAPLP00000027760.1"/>
    <property type="gene ID" value="ENSAPLG00000024110.1"/>
</dbReference>
<evidence type="ECO:0000313" key="15">
    <source>
        <dbReference type="Ensembl" id="ENSAPLP00000027760.1"/>
    </source>
</evidence>
<feature type="transmembrane region" description="Helical" evidence="13">
    <location>
        <begin position="97"/>
        <end position="126"/>
    </location>
</feature>
<evidence type="ECO:0000313" key="16">
    <source>
        <dbReference type="Proteomes" id="UP000016666"/>
    </source>
</evidence>
<evidence type="ECO:0000256" key="6">
    <source>
        <dbReference type="ARBA" id="ARBA00022725"/>
    </source>
</evidence>
<accession>A0A493TQ90</accession>
<dbReference type="GO" id="GO:0005886">
    <property type="term" value="C:plasma membrane"/>
    <property type="evidence" value="ECO:0007669"/>
    <property type="project" value="UniProtKB-SubCell"/>
</dbReference>
<protein>
    <recommendedName>
        <fullName evidence="13">Olfactory receptor</fullName>
    </recommendedName>
</protein>
<evidence type="ECO:0000256" key="13">
    <source>
        <dbReference type="RuleBase" id="RU363047"/>
    </source>
</evidence>